<dbReference type="EMBL" id="KN822962">
    <property type="protein sequence ID" value="KIO31521.1"/>
    <property type="molecule type" value="Genomic_DNA"/>
</dbReference>
<evidence type="ECO:0000313" key="3">
    <source>
        <dbReference type="Proteomes" id="UP000054248"/>
    </source>
</evidence>
<feature type="compositionally biased region" description="Low complexity" evidence="1">
    <location>
        <begin position="114"/>
        <end position="128"/>
    </location>
</feature>
<proteinExistence type="predicted"/>
<name>A0A0C3QRU1_9AGAM</name>
<reference evidence="3" key="2">
    <citation type="submission" date="2015-01" db="EMBL/GenBank/DDBJ databases">
        <title>Evolutionary Origins and Diversification of the Mycorrhizal Mutualists.</title>
        <authorList>
            <consortium name="DOE Joint Genome Institute"/>
            <consortium name="Mycorrhizal Genomics Consortium"/>
            <person name="Kohler A."/>
            <person name="Kuo A."/>
            <person name="Nagy L.G."/>
            <person name="Floudas D."/>
            <person name="Copeland A."/>
            <person name="Barry K.W."/>
            <person name="Cichocki N."/>
            <person name="Veneault-Fourrey C."/>
            <person name="LaButti K."/>
            <person name="Lindquist E.A."/>
            <person name="Lipzen A."/>
            <person name="Lundell T."/>
            <person name="Morin E."/>
            <person name="Murat C."/>
            <person name="Riley R."/>
            <person name="Ohm R."/>
            <person name="Sun H."/>
            <person name="Tunlid A."/>
            <person name="Henrissat B."/>
            <person name="Grigoriev I.V."/>
            <person name="Hibbett D.S."/>
            <person name="Martin F."/>
        </authorList>
    </citation>
    <scope>NUCLEOTIDE SEQUENCE [LARGE SCALE GENOMIC DNA]</scope>
    <source>
        <strain evidence="3">MUT 4182</strain>
    </source>
</reference>
<organism evidence="2 3">
    <name type="scientific">Tulasnella calospora MUT 4182</name>
    <dbReference type="NCBI Taxonomy" id="1051891"/>
    <lineage>
        <taxon>Eukaryota</taxon>
        <taxon>Fungi</taxon>
        <taxon>Dikarya</taxon>
        <taxon>Basidiomycota</taxon>
        <taxon>Agaricomycotina</taxon>
        <taxon>Agaricomycetes</taxon>
        <taxon>Cantharellales</taxon>
        <taxon>Tulasnellaceae</taxon>
        <taxon>Tulasnella</taxon>
    </lineage>
</organism>
<dbReference type="HOGENOM" id="CLU_1751041_0_0_1"/>
<dbReference type="Proteomes" id="UP000054248">
    <property type="component" value="Unassembled WGS sequence"/>
</dbReference>
<accession>A0A0C3QRU1</accession>
<sequence>MSDNIQNLATFAAIALPPIVIAVGWAFVPLHPRHPPEAMVPHAGRRNYPVVATPSSGAHPQQPNPQLAHLPQPYQLVHPEGPVAALAPPSPPPNYHEYLPDTRIDGAPPSYTNTGSSRGSTVSVVPSPNQNPPPPENADVEEGEEGGHV</sequence>
<protein>
    <submittedName>
        <fullName evidence="2">Uncharacterized protein</fullName>
    </submittedName>
</protein>
<evidence type="ECO:0000313" key="2">
    <source>
        <dbReference type="EMBL" id="KIO31521.1"/>
    </source>
</evidence>
<keyword evidence="3" id="KW-1185">Reference proteome</keyword>
<evidence type="ECO:0000256" key="1">
    <source>
        <dbReference type="SAM" id="MobiDB-lite"/>
    </source>
</evidence>
<feature type="region of interest" description="Disordered" evidence="1">
    <location>
        <begin position="47"/>
        <end position="149"/>
    </location>
</feature>
<dbReference type="AlphaFoldDB" id="A0A0C3QRU1"/>
<feature type="compositionally biased region" description="Polar residues" evidence="1">
    <location>
        <begin position="53"/>
        <end position="65"/>
    </location>
</feature>
<feature type="compositionally biased region" description="Acidic residues" evidence="1">
    <location>
        <begin position="138"/>
        <end position="149"/>
    </location>
</feature>
<gene>
    <name evidence="2" type="ORF">M407DRAFT_219322</name>
</gene>
<reference evidence="2 3" key="1">
    <citation type="submission" date="2014-04" db="EMBL/GenBank/DDBJ databases">
        <authorList>
            <consortium name="DOE Joint Genome Institute"/>
            <person name="Kuo A."/>
            <person name="Girlanda M."/>
            <person name="Perotto S."/>
            <person name="Kohler A."/>
            <person name="Nagy L.G."/>
            <person name="Floudas D."/>
            <person name="Copeland A."/>
            <person name="Barry K.W."/>
            <person name="Cichocki N."/>
            <person name="Veneault-Fourrey C."/>
            <person name="LaButti K."/>
            <person name="Lindquist E.A."/>
            <person name="Lipzen A."/>
            <person name="Lundell T."/>
            <person name="Morin E."/>
            <person name="Murat C."/>
            <person name="Sun H."/>
            <person name="Tunlid A."/>
            <person name="Henrissat B."/>
            <person name="Grigoriev I.V."/>
            <person name="Hibbett D.S."/>
            <person name="Martin F."/>
            <person name="Nordberg H.P."/>
            <person name="Cantor M.N."/>
            <person name="Hua S.X."/>
        </authorList>
    </citation>
    <scope>NUCLEOTIDE SEQUENCE [LARGE SCALE GENOMIC DNA]</scope>
    <source>
        <strain evidence="2 3">MUT 4182</strain>
    </source>
</reference>